<gene>
    <name evidence="9" type="primary">redW_2</name>
    <name evidence="9" type="ORF">LMG27952_07513</name>
</gene>
<comment type="similarity">
    <text evidence="2">Belongs to the acyl-CoA dehydrogenase family.</text>
</comment>
<dbReference type="InterPro" id="IPR009075">
    <property type="entry name" value="AcylCo_DH/oxidase_C"/>
</dbReference>
<dbReference type="InterPro" id="IPR046373">
    <property type="entry name" value="Acyl-CoA_Oxase/DH_mid-dom_sf"/>
</dbReference>
<accession>A0ABN7IIV5</accession>
<dbReference type="Pfam" id="PF00441">
    <property type="entry name" value="Acyl-CoA_dh_1"/>
    <property type="match status" value="1"/>
</dbReference>
<evidence type="ECO:0000313" key="9">
    <source>
        <dbReference type="EMBL" id="CAD6561581.1"/>
    </source>
</evidence>
<dbReference type="InterPro" id="IPR009100">
    <property type="entry name" value="AcylCoA_DH/oxidase_NM_dom_sf"/>
</dbReference>
<dbReference type="PANTHER" id="PTHR43884">
    <property type="entry name" value="ACYL-COA DEHYDROGENASE"/>
    <property type="match status" value="1"/>
</dbReference>
<evidence type="ECO:0000259" key="6">
    <source>
        <dbReference type="Pfam" id="PF00441"/>
    </source>
</evidence>
<feature type="domain" description="Acyl-CoA dehydrogenase/oxidase N-terminal" evidence="8">
    <location>
        <begin position="6"/>
        <end position="117"/>
    </location>
</feature>
<proteinExistence type="inferred from homology"/>
<feature type="domain" description="Acyl-CoA dehydrogenase/oxidase C-terminal" evidence="6">
    <location>
        <begin position="223"/>
        <end position="368"/>
    </location>
</feature>
<comment type="cofactor">
    <cofactor evidence="1">
        <name>FAD</name>
        <dbReference type="ChEBI" id="CHEBI:57692"/>
    </cofactor>
</comment>
<dbReference type="GO" id="GO:0016491">
    <property type="term" value="F:oxidoreductase activity"/>
    <property type="evidence" value="ECO:0007669"/>
    <property type="project" value="UniProtKB-KW"/>
</dbReference>
<dbReference type="Pfam" id="PF02770">
    <property type="entry name" value="Acyl-CoA_dh_M"/>
    <property type="match status" value="1"/>
</dbReference>
<dbReference type="SUPFAM" id="SSF56645">
    <property type="entry name" value="Acyl-CoA dehydrogenase NM domain-like"/>
    <property type="match status" value="1"/>
</dbReference>
<evidence type="ECO:0000256" key="3">
    <source>
        <dbReference type="ARBA" id="ARBA00022630"/>
    </source>
</evidence>
<keyword evidence="3" id="KW-0285">Flavoprotein</keyword>
<keyword evidence="5 9" id="KW-0560">Oxidoreductase</keyword>
<comment type="caution">
    <text evidence="9">The sequence shown here is derived from an EMBL/GenBank/DDBJ whole genome shotgun (WGS) entry which is preliminary data.</text>
</comment>
<dbReference type="InterPro" id="IPR013786">
    <property type="entry name" value="AcylCoA_DH/ox_N"/>
</dbReference>
<name>A0ABN7IIV5_9BURK</name>
<dbReference type="Gene3D" id="2.40.110.10">
    <property type="entry name" value="Butyryl-CoA Dehydrogenase, subunit A, domain 2"/>
    <property type="match status" value="1"/>
</dbReference>
<evidence type="ECO:0000259" key="7">
    <source>
        <dbReference type="Pfam" id="PF02770"/>
    </source>
</evidence>
<evidence type="ECO:0000256" key="1">
    <source>
        <dbReference type="ARBA" id="ARBA00001974"/>
    </source>
</evidence>
<dbReference type="Proteomes" id="UP000656319">
    <property type="component" value="Unassembled WGS sequence"/>
</dbReference>
<dbReference type="InterPro" id="IPR037069">
    <property type="entry name" value="AcylCoA_DH/ox_N_sf"/>
</dbReference>
<dbReference type="RefSeq" id="WP_201700927.1">
    <property type="nucleotide sequence ID" value="NZ_CAJHCQ010000037.1"/>
</dbReference>
<evidence type="ECO:0000256" key="5">
    <source>
        <dbReference type="ARBA" id="ARBA00023002"/>
    </source>
</evidence>
<feature type="domain" description="Acyl-CoA oxidase/dehydrogenase middle" evidence="7">
    <location>
        <begin position="123"/>
        <end position="205"/>
    </location>
</feature>
<protein>
    <submittedName>
        <fullName evidence="9">L-prolyl-[peptidyl-carrier protein] dehydrogenase</fullName>
        <ecNumber evidence="9">1.3.8.14</ecNumber>
    </submittedName>
</protein>
<dbReference type="Pfam" id="PF02771">
    <property type="entry name" value="Acyl-CoA_dh_N"/>
    <property type="match status" value="1"/>
</dbReference>
<dbReference type="Gene3D" id="1.10.540.10">
    <property type="entry name" value="Acyl-CoA dehydrogenase/oxidase, N-terminal domain"/>
    <property type="match status" value="1"/>
</dbReference>
<sequence length="378" mass="41040">MDFTYSEEQRMLADSLRRFVDSEYAFAQRRTRSRTQGAFDRGIWNALAELGVLGLTVPAEYGGFGEGAASRLVVQRELGRALVLEPVIPSAVCASAALEKYGTPAQKDTWLMALASGSKIVTFAWQEKKGRYRPEAVHTVARRVDGGYVLDGDKSLVWHGEVADAFIVSARLEASNELALFIVERAAAGLEVTGYPTIDGLRGADLKLWNVRLAAEARLGGDGNGLAVLDHAFDHGVAALCAEAAGAMERLIEITSEYLRTRHQFGVALASFQALQHRVADMLVQKELALSMAYVAAQALDEPDAAQRTRMLCAAKIVVAKAGRFIGQQAVQLHGGMGMTDELEVGDYFKRLASLDTLFGDSDYQMERYCAAMHDAAA</sequence>
<dbReference type="InterPro" id="IPR036250">
    <property type="entry name" value="AcylCo_DH-like_C"/>
</dbReference>
<evidence type="ECO:0000313" key="10">
    <source>
        <dbReference type="Proteomes" id="UP000656319"/>
    </source>
</evidence>
<dbReference type="EC" id="1.3.8.14" evidence="9"/>
<dbReference type="EMBL" id="CAJHCQ010000037">
    <property type="protein sequence ID" value="CAD6561581.1"/>
    <property type="molecule type" value="Genomic_DNA"/>
</dbReference>
<organism evidence="9 10">
    <name type="scientific">Paraburkholderia hiiakae</name>
    <dbReference type="NCBI Taxonomy" id="1081782"/>
    <lineage>
        <taxon>Bacteria</taxon>
        <taxon>Pseudomonadati</taxon>
        <taxon>Pseudomonadota</taxon>
        <taxon>Betaproteobacteria</taxon>
        <taxon>Burkholderiales</taxon>
        <taxon>Burkholderiaceae</taxon>
        <taxon>Paraburkholderia</taxon>
    </lineage>
</organism>
<keyword evidence="10" id="KW-1185">Reference proteome</keyword>
<dbReference type="InterPro" id="IPR006091">
    <property type="entry name" value="Acyl-CoA_Oxase/DH_mid-dom"/>
</dbReference>
<evidence type="ECO:0000256" key="2">
    <source>
        <dbReference type="ARBA" id="ARBA00009347"/>
    </source>
</evidence>
<reference evidence="9 10" key="1">
    <citation type="submission" date="2020-10" db="EMBL/GenBank/DDBJ databases">
        <authorList>
            <person name="Peeters C."/>
        </authorList>
    </citation>
    <scope>NUCLEOTIDE SEQUENCE [LARGE SCALE GENOMIC DNA]</scope>
    <source>
        <strain evidence="9 10">LMG 27952</strain>
    </source>
</reference>
<keyword evidence="4" id="KW-0274">FAD</keyword>
<dbReference type="CDD" id="cd00567">
    <property type="entry name" value="ACAD"/>
    <property type="match status" value="1"/>
</dbReference>
<dbReference type="SUPFAM" id="SSF47203">
    <property type="entry name" value="Acyl-CoA dehydrogenase C-terminal domain-like"/>
    <property type="match status" value="1"/>
</dbReference>
<dbReference type="Gene3D" id="1.20.140.10">
    <property type="entry name" value="Butyryl-CoA Dehydrogenase, subunit A, domain 3"/>
    <property type="match status" value="1"/>
</dbReference>
<dbReference type="PANTHER" id="PTHR43884:SF20">
    <property type="entry name" value="ACYL-COA DEHYDROGENASE FADE28"/>
    <property type="match status" value="1"/>
</dbReference>
<evidence type="ECO:0000256" key="4">
    <source>
        <dbReference type="ARBA" id="ARBA00022827"/>
    </source>
</evidence>
<evidence type="ECO:0000259" key="8">
    <source>
        <dbReference type="Pfam" id="PF02771"/>
    </source>
</evidence>